<name>A0ABZ1UKE0_9BURK</name>
<gene>
    <name evidence="15" type="ORF">E7V67_026500</name>
</gene>
<evidence type="ECO:0000256" key="9">
    <source>
        <dbReference type="ARBA" id="ARBA00023237"/>
    </source>
</evidence>
<dbReference type="Proteomes" id="UP000321323">
    <property type="component" value="Chromosome"/>
</dbReference>
<dbReference type="PANTHER" id="PTHR47234">
    <property type="match status" value="1"/>
</dbReference>
<comment type="similarity">
    <text evidence="2 10 11">Belongs to the TonB-dependent receptor family.</text>
</comment>
<feature type="chain" id="PRO_5046724181" evidence="12">
    <location>
        <begin position="24"/>
        <end position="922"/>
    </location>
</feature>
<dbReference type="SUPFAM" id="SSF56935">
    <property type="entry name" value="Porins"/>
    <property type="match status" value="1"/>
</dbReference>
<dbReference type="Gene3D" id="2.40.170.20">
    <property type="entry name" value="TonB-dependent receptor, beta-barrel domain"/>
    <property type="match status" value="1"/>
</dbReference>
<dbReference type="PROSITE" id="PS52016">
    <property type="entry name" value="TONB_DEPENDENT_REC_3"/>
    <property type="match status" value="1"/>
</dbReference>
<dbReference type="Pfam" id="PF07715">
    <property type="entry name" value="Plug"/>
    <property type="match status" value="1"/>
</dbReference>
<evidence type="ECO:0000256" key="10">
    <source>
        <dbReference type="PROSITE-ProRule" id="PRU01360"/>
    </source>
</evidence>
<evidence type="ECO:0000313" key="16">
    <source>
        <dbReference type="Proteomes" id="UP000321323"/>
    </source>
</evidence>
<evidence type="ECO:0000256" key="1">
    <source>
        <dbReference type="ARBA" id="ARBA00004571"/>
    </source>
</evidence>
<keyword evidence="12" id="KW-0732">Signal</keyword>
<keyword evidence="9 10" id="KW-0998">Cell outer membrane</keyword>
<feature type="signal peptide" evidence="12">
    <location>
        <begin position="1"/>
        <end position="23"/>
    </location>
</feature>
<dbReference type="InterPro" id="IPR000531">
    <property type="entry name" value="Beta-barrel_TonB"/>
</dbReference>
<evidence type="ECO:0000256" key="8">
    <source>
        <dbReference type="ARBA" id="ARBA00023170"/>
    </source>
</evidence>
<reference evidence="15 16" key="1">
    <citation type="journal article" date="2019" name="Int. J. Syst. Evol. Microbiol.">
        <title>The Draft Whole-Genome Sequence of the Antibiotic Producer Empedobacter haloabium ATCC 31962 Provides Indications for Its Taxonomic Reclassification.</title>
        <authorList>
            <person name="Miess H."/>
            <person name="Arlt P."/>
            <person name="Apel A.K."/>
            <person name="Weber T."/>
            <person name="Nieselt K."/>
            <person name="Hanssen F."/>
            <person name="Czemmel S."/>
            <person name="Nahnsen S."/>
            <person name="Gross H."/>
        </authorList>
    </citation>
    <scope>NUCLEOTIDE SEQUENCE [LARGE SCALE GENOMIC DNA]</scope>
    <source>
        <strain evidence="15 16">ATCC 31962</strain>
    </source>
</reference>
<evidence type="ECO:0000256" key="3">
    <source>
        <dbReference type="ARBA" id="ARBA00022448"/>
    </source>
</evidence>
<evidence type="ECO:0000256" key="7">
    <source>
        <dbReference type="ARBA" id="ARBA00023136"/>
    </source>
</evidence>
<dbReference type="EMBL" id="CP136508">
    <property type="protein sequence ID" value="WUR13196.1"/>
    <property type="molecule type" value="Genomic_DNA"/>
</dbReference>
<keyword evidence="6 11" id="KW-0798">TonB box</keyword>
<dbReference type="InterPro" id="IPR037066">
    <property type="entry name" value="Plug_dom_sf"/>
</dbReference>
<dbReference type="InterPro" id="IPR036942">
    <property type="entry name" value="Beta-barrel_TonB_sf"/>
</dbReference>
<dbReference type="PANTHER" id="PTHR47234:SF2">
    <property type="entry name" value="TONB-DEPENDENT RECEPTOR"/>
    <property type="match status" value="1"/>
</dbReference>
<evidence type="ECO:0000259" key="14">
    <source>
        <dbReference type="Pfam" id="PF07715"/>
    </source>
</evidence>
<protein>
    <submittedName>
        <fullName evidence="15">TonB-dependent receptor</fullName>
    </submittedName>
</protein>
<keyword evidence="5 10" id="KW-0812">Transmembrane</keyword>
<evidence type="ECO:0000256" key="5">
    <source>
        <dbReference type="ARBA" id="ARBA00022692"/>
    </source>
</evidence>
<proteinExistence type="inferred from homology"/>
<dbReference type="InterPro" id="IPR039426">
    <property type="entry name" value="TonB-dep_rcpt-like"/>
</dbReference>
<feature type="domain" description="TonB-dependent receptor-like beta-barrel" evidence="13">
    <location>
        <begin position="391"/>
        <end position="881"/>
    </location>
</feature>
<comment type="subcellular location">
    <subcellularLocation>
        <location evidence="1 10">Cell outer membrane</location>
        <topology evidence="1 10">Multi-pass membrane protein</topology>
    </subcellularLocation>
</comment>
<evidence type="ECO:0000256" key="4">
    <source>
        <dbReference type="ARBA" id="ARBA00022452"/>
    </source>
</evidence>
<evidence type="ECO:0000313" key="15">
    <source>
        <dbReference type="EMBL" id="WUR13196.1"/>
    </source>
</evidence>
<keyword evidence="3 10" id="KW-0813">Transport</keyword>
<keyword evidence="8 15" id="KW-0675">Receptor</keyword>
<sequence length="922" mass="99733">MQVKKLAHLIALMGAVGPVTAMAQEAQASQPMPRVEITGSSIKRVAKEGALPVQTITFDTIRKAGITDTEQLMRLISANGTGADNMTSGNNVFGADADRVSGGAAFASLRGLGPNATLVLLNGRRMGNHGGSGKAVDLNAIPLGAVARVEILKDGASAIYGTDAIGGVVNFILRTDYTGLEAAATLNATEAGGGMTRSYSLLGGLGDLNADGWNVMATVTHDVNDKLESRQRDFARGYQPQRGLSPDTTGTPFANILTGAGTALGTGFRMPGDPTTYLQAGLLSLQGKCDTVPGMSQYQTELWKDVTSPTRTRYSCAYDYGSDYLMAFPIERTTALARGTFKVNADHRVFAEFTGSRTEGTAELTAVQISTSLANGNAYPVNGPYYQDLSAYIPSYDRSKPIIYKWRATPWGNRTQYNVAESYRGLLAAEGTLAGKYDYKVGLAKSISTTQTDLVDGYGYTSKIYAALASGIVNPWVAPGQGQTQQAMDLIESTKYRGAFQHGRTTMTQLDGSISGEVFNLPAGAVSMAAGFDLRKETYSFGQDVDATTILLSPGNANLDEATRYVRAVYAEALVPVLKDLEVQLAIRRDNYSLVGATTNPKVAFRWQPTQTFLLRGSAGKGFLAPSFNQLYAGRLSQELPNGIIDQEGCAKNPGNPAYCAIERLDYKTGGNPALRPETSKQGTLGLVIEPFKNFSASLDWWAINIQDRILNRTPQTVLNNWQYLPQYIVRDQATGVIDHVEAGWINAAGLKTRGIDLGLRYDGNVAGYKYAAVLDGTYLDSFKFAEFEGQPYKEQVSQFSTRDIYLRWKHTASLTVSKGNWSALLMQRYASGYNDQVPNNGKGTPPAGFDPRVKHYTKHDVSLTYTGFPKTTLTFGIQNLFDTDPPFTAHNVDEVVGAGWDPRVADPRGRAFSFSVKYKFL</sequence>
<evidence type="ECO:0000259" key="13">
    <source>
        <dbReference type="Pfam" id="PF00593"/>
    </source>
</evidence>
<accession>A0ABZ1UKE0</accession>
<feature type="domain" description="TonB-dependent receptor plug" evidence="14">
    <location>
        <begin position="50"/>
        <end position="168"/>
    </location>
</feature>
<dbReference type="Gene3D" id="2.170.130.10">
    <property type="entry name" value="TonB-dependent receptor, plug domain"/>
    <property type="match status" value="1"/>
</dbReference>
<dbReference type="InterPro" id="IPR012910">
    <property type="entry name" value="Plug_dom"/>
</dbReference>
<evidence type="ECO:0000256" key="2">
    <source>
        <dbReference type="ARBA" id="ARBA00009810"/>
    </source>
</evidence>
<evidence type="ECO:0000256" key="6">
    <source>
        <dbReference type="ARBA" id="ARBA00023077"/>
    </source>
</evidence>
<organism evidence="15 16">
    <name type="scientific">[Empedobacter] haloabium</name>
    <dbReference type="NCBI Taxonomy" id="592317"/>
    <lineage>
        <taxon>Bacteria</taxon>
        <taxon>Pseudomonadati</taxon>
        <taxon>Pseudomonadota</taxon>
        <taxon>Betaproteobacteria</taxon>
        <taxon>Burkholderiales</taxon>
        <taxon>Oxalobacteraceae</taxon>
        <taxon>Telluria group</taxon>
        <taxon>Telluria group incertae sedis</taxon>
    </lineage>
</organism>
<keyword evidence="16" id="KW-1185">Reference proteome</keyword>
<evidence type="ECO:0000256" key="11">
    <source>
        <dbReference type="RuleBase" id="RU003357"/>
    </source>
</evidence>
<keyword evidence="4 10" id="KW-1134">Transmembrane beta strand</keyword>
<evidence type="ECO:0000256" key="12">
    <source>
        <dbReference type="SAM" id="SignalP"/>
    </source>
</evidence>
<dbReference type="Pfam" id="PF00593">
    <property type="entry name" value="TonB_dep_Rec_b-barrel"/>
    <property type="match status" value="1"/>
</dbReference>
<keyword evidence="7 10" id="KW-0472">Membrane</keyword>